<sequence length="47" mass="5274">MTERLALYLVILLVAFGLADLALTGGATLLFLARKFLVLLDHVVFWR</sequence>
<feature type="transmembrane region" description="Helical" evidence="1">
    <location>
        <begin position="6"/>
        <end position="32"/>
    </location>
</feature>
<dbReference type="RefSeq" id="WP_107674390.1">
    <property type="nucleotide sequence ID" value="NZ_PZKE01000018.1"/>
</dbReference>
<dbReference type="Proteomes" id="UP000241362">
    <property type="component" value="Unassembled WGS sequence"/>
</dbReference>
<evidence type="ECO:0000313" key="2">
    <source>
        <dbReference type="EMBL" id="PTE13152.1"/>
    </source>
</evidence>
<keyword evidence="1" id="KW-1133">Transmembrane helix</keyword>
<accession>A0A2T4J5I4</accession>
<evidence type="ECO:0000313" key="3">
    <source>
        <dbReference type="Proteomes" id="UP000241362"/>
    </source>
</evidence>
<dbReference type="EMBL" id="PZKE01000018">
    <property type="protein sequence ID" value="PTE13152.1"/>
    <property type="molecule type" value="Genomic_DNA"/>
</dbReference>
<gene>
    <name evidence="2" type="ORF">C5F44_15175</name>
</gene>
<keyword evidence="1" id="KW-0472">Membrane</keyword>
<proteinExistence type="predicted"/>
<organism evidence="2 3">
    <name type="scientific">Fuscovulum blasticum DSM 2131</name>
    <dbReference type="NCBI Taxonomy" id="1188250"/>
    <lineage>
        <taxon>Bacteria</taxon>
        <taxon>Pseudomonadati</taxon>
        <taxon>Pseudomonadota</taxon>
        <taxon>Alphaproteobacteria</taxon>
        <taxon>Rhodobacterales</taxon>
        <taxon>Paracoccaceae</taxon>
        <taxon>Pseudogemmobacter</taxon>
    </lineage>
</organism>
<keyword evidence="3" id="KW-1185">Reference proteome</keyword>
<keyword evidence="1" id="KW-0812">Transmembrane</keyword>
<protein>
    <submittedName>
        <fullName evidence="2">Glyceraldehyde-3-phosphate dehydrogenase</fullName>
    </submittedName>
</protein>
<dbReference type="AlphaFoldDB" id="A0A2T4J5I4"/>
<evidence type="ECO:0000256" key="1">
    <source>
        <dbReference type="SAM" id="Phobius"/>
    </source>
</evidence>
<comment type="caution">
    <text evidence="2">The sequence shown here is derived from an EMBL/GenBank/DDBJ whole genome shotgun (WGS) entry which is preliminary data.</text>
</comment>
<name>A0A2T4J5I4_FUSBL</name>
<reference evidence="2 3" key="1">
    <citation type="submission" date="2018-03" db="EMBL/GenBank/DDBJ databases">
        <title>Rhodobacter blasticus.</title>
        <authorList>
            <person name="Meyer T.E."/>
            <person name="Miller S."/>
            <person name="Lodha T."/>
            <person name="Gandham S."/>
            <person name="Chintalapati S."/>
            <person name="Chintalapati V.R."/>
        </authorList>
    </citation>
    <scope>NUCLEOTIDE SEQUENCE [LARGE SCALE GENOMIC DNA]</scope>
    <source>
        <strain evidence="2 3">DSM 2131</strain>
    </source>
</reference>